<name>A0AAV7NZW8_PLEWA</name>
<keyword evidence="4" id="KW-1185">Reference proteome</keyword>
<dbReference type="Pfam" id="PF02181">
    <property type="entry name" value="FH2"/>
    <property type="match status" value="1"/>
</dbReference>
<dbReference type="InterPro" id="IPR015425">
    <property type="entry name" value="FH2_Formin"/>
</dbReference>
<accession>A0AAV7NZW8</accession>
<feature type="compositionally biased region" description="Basic and acidic residues" evidence="1">
    <location>
        <begin position="537"/>
        <end position="547"/>
    </location>
</feature>
<evidence type="ECO:0000313" key="4">
    <source>
        <dbReference type="Proteomes" id="UP001066276"/>
    </source>
</evidence>
<protein>
    <recommendedName>
        <fullName evidence="2">FH2 domain-containing protein</fullName>
    </recommendedName>
</protein>
<proteinExistence type="predicted"/>
<dbReference type="AlphaFoldDB" id="A0AAV7NZW8"/>
<comment type="caution">
    <text evidence="3">The sequence shown here is derived from an EMBL/GenBank/DDBJ whole genome shotgun (WGS) entry which is preliminary data.</text>
</comment>
<dbReference type="SUPFAM" id="SSF101447">
    <property type="entry name" value="Formin homology 2 domain (FH2 domain)"/>
    <property type="match status" value="1"/>
</dbReference>
<gene>
    <name evidence="3" type="ORF">NDU88_009162</name>
</gene>
<sequence>MGGSCSLLHNYKTFLNPQRVLECMPVVTRILQVAAQTLQARWCLRNIFGGSRSPGGTLLRSGDNRRSKLRNFNWDAIPEEKVRGKQNIWTLNSCVDDFQLDVQHMEELFGQKEEQRKITTRRSFRVRCAQELQSAATTLLDPKRSMNLSILLKQFKKSMPKIVEDIRCGAAMAYGADKLGELMKMLPEKEELTKLKNFQGDRSRLPEAELFMLLLVDVPSYTWRLESMILKEEFSPQLHSLRASIETLTEGARELLECEELHLIIRLVLRAGNLMNAGGYAGKAAGFRMASLLKLADTKANKPGMNLMHFVAMEAEKKDKGLLVFPEKLQHIGPASRITLQEVEGDLQALSQRVHQAQGYMKEEADLRQQMETFLQVAEVELDEVQALLGRLSDTKVTLMEFFCEDDALFKLEECCSIFKTFCLKFLTAIKENKDRLNAELKKERLEKRRSIATCSTLDKDLQDVELEFLLLRNPRPGPRSRSLRTQRLSPPEARPRTRTLSRSPQVVPPTNKPESPSDQKEPVPAPTETSRTEAVPAKEAHADKHYASPPPTGQPHPPGLLDTAYISEPIEEESCNAPAENIEQNPEKVDDQDRSFSSQESDAAMAKLVRRHTINVLPCREEERQRLLNSCTGRDRPPPLFLQGRARSVEENAEMLEGQLMLGGAVSNLHTNEIGVEVACPSPRPEKLGIFGQEMKSWIPDKIQSPRTPKVREGKSSSKAPAFKLGDTLNRKDYMLTPEPVKHLRAKNKRDSQRPSSEGSAIVNFFKRFNDNPRRSPKLRGYEACGNN</sequence>
<feature type="region of interest" description="Disordered" evidence="1">
    <location>
        <begin position="476"/>
        <end position="563"/>
    </location>
</feature>
<reference evidence="3" key="1">
    <citation type="journal article" date="2022" name="bioRxiv">
        <title>Sequencing and chromosome-scale assembly of the giantPleurodeles waltlgenome.</title>
        <authorList>
            <person name="Brown T."/>
            <person name="Elewa A."/>
            <person name="Iarovenko S."/>
            <person name="Subramanian E."/>
            <person name="Araus A.J."/>
            <person name="Petzold A."/>
            <person name="Susuki M."/>
            <person name="Suzuki K.-i.T."/>
            <person name="Hayashi T."/>
            <person name="Toyoda A."/>
            <person name="Oliveira C."/>
            <person name="Osipova E."/>
            <person name="Leigh N.D."/>
            <person name="Simon A."/>
            <person name="Yun M.H."/>
        </authorList>
    </citation>
    <scope>NUCLEOTIDE SEQUENCE</scope>
    <source>
        <strain evidence="3">20211129_DDA</strain>
        <tissue evidence="3">Liver</tissue>
    </source>
</reference>
<organism evidence="3 4">
    <name type="scientific">Pleurodeles waltl</name>
    <name type="common">Iberian ribbed newt</name>
    <dbReference type="NCBI Taxonomy" id="8319"/>
    <lineage>
        <taxon>Eukaryota</taxon>
        <taxon>Metazoa</taxon>
        <taxon>Chordata</taxon>
        <taxon>Craniata</taxon>
        <taxon>Vertebrata</taxon>
        <taxon>Euteleostomi</taxon>
        <taxon>Amphibia</taxon>
        <taxon>Batrachia</taxon>
        <taxon>Caudata</taxon>
        <taxon>Salamandroidea</taxon>
        <taxon>Salamandridae</taxon>
        <taxon>Pleurodelinae</taxon>
        <taxon>Pleurodeles</taxon>
    </lineage>
</organism>
<evidence type="ECO:0000259" key="2">
    <source>
        <dbReference type="PROSITE" id="PS51444"/>
    </source>
</evidence>
<dbReference type="Gene3D" id="1.20.58.2220">
    <property type="entry name" value="Formin, FH2 domain"/>
    <property type="match status" value="1"/>
</dbReference>
<dbReference type="PANTHER" id="PTHR46345">
    <property type="entry name" value="INVERTED FORMIN-2"/>
    <property type="match status" value="1"/>
</dbReference>
<feature type="compositionally biased region" description="Pro residues" evidence="1">
    <location>
        <begin position="549"/>
        <end position="559"/>
    </location>
</feature>
<evidence type="ECO:0000313" key="3">
    <source>
        <dbReference type="EMBL" id="KAJ1121034.1"/>
    </source>
</evidence>
<dbReference type="EMBL" id="JANPWB010000012">
    <property type="protein sequence ID" value="KAJ1121034.1"/>
    <property type="molecule type" value="Genomic_DNA"/>
</dbReference>
<feature type="domain" description="FH2" evidence="2">
    <location>
        <begin position="59"/>
        <end position="452"/>
    </location>
</feature>
<dbReference type="InterPro" id="IPR042201">
    <property type="entry name" value="FH2_Formin_sf"/>
</dbReference>
<feature type="region of interest" description="Disordered" evidence="1">
    <location>
        <begin position="705"/>
        <end position="789"/>
    </location>
</feature>
<dbReference type="Proteomes" id="UP001066276">
    <property type="component" value="Chromosome 8"/>
</dbReference>
<dbReference type="SMART" id="SM00498">
    <property type="entry name" value="FH2"/>
    <property type="match status" value="1"/>
</dbReference>
<evidence type="ECO:0000256" key="1">
    <source>
        <dbReference type="SAM" id="MobiDB-lite"/>
    </source>
</evidence>
<dbReference type="PROSITE" id="PS51444">
    <property type="entry name" value="FH2"/>
    <property type="match status" value="1"/>
</dbReference>
<dbReference type="PANTHER" id="PTHR46345:SF7">
    <property type="entry name" value="FH2 DOMAIN CONTAINING 3-RELATED"/>
    <property type="match status" value="1"/>
</dbReference>